<keyword evidence="2" id="KW-0813">Transport</keyword>
<dbReference type="InterPro" id="IPR036640">
    <property type="entry name" value="ABC1_TM_sf"/>
</dbReference>
<evidence type="ECO:0000256" key="2">
    <source>
        <dbReference type="ARBA" id="ARBA00022448"/>
    </source>
</evidence>
<feature type="compositionally biased region" description="Low complexity" evidence="11">
    <location>
        <begin position="17"/>
        <end position="28"/>
    </location>
</feature>
<dbReference type="AlphaFoldDB" id="A0A401RDL9"/>
<evidence type="ECO:0000256" key="7">
    <source>
        <dbReference type="ARBA" id="ARBA00022840"/>
    </source>
</evidence>
<accession>A0A401RDL9</accession>
<dbReference type="Gene3D" id="3.40.50.300">
    <property type="entry name" value="P-loop containing nucleotide triphosphate hydrolases"/>
    <property type="match status" value="1"/>
</dbReference>
<dbReference type="GO" id="GO:0005886">
    <property type="term" value="C:plasma membrane"/>
    <property type="evidence" value="ECO:0007669"/>
    <property type="project" value="UniProtKB-SubCell"/>
</dbReference>
<dbReference type="EMBL" id="BHXC01000007">
    <property type="protein sequence ID" value="GCB95726.1"/>
    <property type="molecule type" value="Genomic_DNA"/>
</dbReference>
<dbReference type="PANTHER" id="PTHR43394">
    <property type="entry name" value="ATP-DEPENDENT PERMEASE MDL1, MITOCHONDRIAL"/>
    <property type="match status" value="1"/>
</dbReference>
<dbReference type="Gene3D" id="1.20.1560.10">
    <property type="entry name" value="ABC transporter type 1, transmembrane domain"/>
    <property type="match status" value="1"/>
</dbReference>
<organism evidence="15 16">
    <name type="scientific">Streptomyces noursei</name>
    <name type="common">Streptomyces albulus</name>
    <dbReference type="NCBI Taxonomy" id="1971"/>
    <lineage>
        <taxon>Bacteria</taxon>
        <taxon>Bacillati</taxon>
        <taxon>Actinomycetota</taxon>
        <taxon>Actinomycetes</taxon>
        <taxon>Kitasatosporales</taxon>
        <taxon>Streptomycetaceae</taxon>
        <taxon>Streptomyces</taxon>
    </lineage>
</organism>
<dbReference type="PROSITE" id="PS50893">
    <property type="entry name" value="ABC_TRANSPORTER_2"/>
    <property type="match status" value="1"/>
</dbReference>
<dbReference type="RefSeq" id="WP_236664447.1">
    <property type="nucleotide sequence ID" value="NZ_BHXC01000007.1"/>
</dbReference>
<feature type="transmembrane region" description="Helical" evidence="12">
    <location>
        <begin position="193"/>
        <end position="215"/>
    </location>
</feature>
<reference evidence="15 16" key="1">
    <citation type="journal article" date="2019" name="Microbiol. Resour. Announc.">
        <title>Draft Genome Sequence of the Most Traditional epsilon-Poly-l-Lysine Producer, Streptomyces albulus NBRC14147.</title>
        <authorList>
            <person name="Yamanaka K."/>
            <person name="Hamano Y."/>
        </authorList>
    </citation>
    <scope>NUCLEOTIDE SEQUENCE [LARGE SCALE GENOMIC DNA]</scope>
    <source>
        <strain evidence="15 16">NBRC 14147</strain>
    </source>
</reference>
<keyword evidence="3" id="KW-1003">Cell membrane</keyword>
<dbReference type="GO" id="GO:0015421">
    <property type="term" value="F:ABC-type oligopeptide transporter activity"/>
    <property type="evidence" value="ECO:0007669"/>
    <property type="project" value="TreeGrafter"/>
</dbReference>
<evidence type="ECO:0000256" key="12">
    <source>
        <dbReference type="SAM" id="Phobius"/>
    </source>
</evidence>
<dbReference type="SMART" id="SM00382">
    <property type="entry name" value="AAA"/>
    <property type="match status" value="1"/>
</dbReference>
<evidence type="ECO:0000259" key="13">
    <source>
        <dbReference type="PROSITE" id="PS50893"/>
    </source>
</evidence>
<feature type="region of interest" description="Disordered" evidence="11">
    <location>
        <begin position="1"/>
        <end position="33"/>
    </location>
</feature>
<comment type="caution">
    <text evidence="15">The sequence shown here is derived from an EMBL/GenBank/DDBJ whole genome shotgun (WGS) entry which is preliminary data.</text>
</comment>
<dbReference type="InterPro" id="IPR003593">
    <property type="entry name" value="AAA+_ATPase"/>
</dbReference>
<evidence type="ECO:0000259" key="14">
    <source>
        <dbReference type="PROSITE" id="PS50929"/>
    </source>
</evidence>
<evidence type="ECO:0000256" key="6">
    <source>
        <dbReference type="ARBA" id="ARBA00022741"/>
    </source>
</evidence>
<dbReference type="PROSITE" id="PS50929">
    <property type="entry name" value="ABC_TM1F"/>
    <property type="match status" value="1"/>
</dbReference>
<keyword evidence="8 12" id="KW-1133">Transmembrane helix</keyword>
<evidence type="ECO:0000256" key="10">
    <source>
        <dbReference type="ARBA" id="ARBA00023455"/>
    </source>
</evidence>
<dbReference type="FunFam" id="3.40.50.300:FF:000221">
    <property type="entry name" value="Multidrug ABC transporter ATP-binding protein"/>
    <property type="match status" value="1"/>
</dbReference>
<dbReference type="SUPFAM" id="SSF52540">
    <property type="entry name" value="P-loop containing nucleoside triphosphate hydrolases"/>
    <property type="match status" value="1"/>
</dbReference>
<dbReference type="Pfam" id="PF00664">
    <property type="entry name" value="ABC_membrane"/>
    <property type="match status" value="1"/>
</dbReference>
<feature type="transmembrane region" description="Helical" evidence="12">
    <location>
        <begin position="82"/>
        <end position="107"/>
    </location>
</feature>
<comment type="subcellular location">
    <subcellularLocation>
        <location evidence="1">Cell inner membrane</location>
        <topology evidence="1">Multi-pass membrane protein</topology>
    </subcellularLocation>
</comment>
<name>A0A401RDL9_STRNR</name>
<keyword evidence="7" id="KW-0067">ATP-binding</keyword>
<evidence type="ECO:0000256" key="9">
    <source>
        <dbReference type="ARBA" id="ARBA00023136"/>
    </source>
</evidence>
<feature type="domain" description="ABC transporter" evidence="13">
    <location>
        <begin position="400"/>
        <end position="635"/>
    </location>
</feature>
<protein>
    <submittedName>
        <fullName evidence="15">ABC transporter permease</fullName>
    </submittedName>
</protein>
<evidence type="ECO:0000256" key="3">
    <source>
        <dbReference type="ARBA" id="ARBA00022475"/>
    </source>
</evidence>
<evidence type="ECO:0000256" key="8">
    <source>
        <dbReference type="ARBA" id="ARBA00022989"/>
    </source>
</evidence>
<keyword evidence="5 12" id="KW-0812">Transmembrane</keyword>
<feature type="transmembrane region" description="Helical" evidence="12">
    <location>
        <begin position="303"/>
        <end position="325"/>
    </location>
</feature>
<evidence type="ECO:0000313" key="16">
    <source>
        <dbReference type="Proteomes" id="UP000288351"/>
    </source>
</evidence>
<evidence type="ECO:0000256" key="5">
    <source>
        <dbReference type="ARBA" id="ARBA00022692"/>
    </source>
</evidence>
<dbReference type="SUPFAM" id="SSF90123">
    <property type="entry name" value="ABC transporter transmembrane region"/>
    <property type="match status" value="1"/>
</dbReference>
<feature type="transmembrane region" description="Helical" evidence="12">
    <location>
        <begin position="119"/>
        <end position="140"/>
    </location>
</feature>
<dbReference type="GO" id="GO:0005524">
    <property type="term" value="F:ATP binding"/>
    <property type="evidence" value="ECO:0007669"/>
    <property type="project" value="UniProtKB-KW"/>
</dbReference>
<dbReference type="Pfam" id="PF00005">
    <property type="entry name" value="ABC_tran"/>
    <property type="match status" value="1"/>
</dbReference>
<proteinExistence type="inferred from homology"/>
<comment type="similarity">
    <text evidence="10">Belongs to the ABC transporter superfamily. Siderophore-Fe(3+) uptake transporter (SIUT) (TC 3.A.1.21) family.</text>
</comment>
<dbReference type="PANTHER" id="PTHR43394:SF1">
    <property type="entry name" value="ATP-BINDING CASSETTE SUB-FAMILY B MEMBER 10, MITOCHONDRIAL"/>
    <property type="match status" value="1"/>
</dbReference>
<dbReference type="InterPro" id="IPR011527">
    <property type="entry name" value="ABC1_TM_dom"/>
</dbReference>
<evidence type="ECO:0000256" key="11">
    <source>
        <dbReference type="SAM" id="MobiDB-lite"/>
    </source>
</evidence>
<keyword evidence="9 12" id="KW-0472">Membrane</keyword>
<feature type="transmembrane region" description="Helical" evidence="12">
    <location>
        <begin position="221"/>
        <end position="242"/>
    </location>
</feature>
<dbReference type="GO" id="GO:0016887">
    <property type="term" value="F:ATP hydrolysis activity"/>
    <property type="evidence" value="ECO:0007669"/>
    <property type="project" value="InterPro"/>
</dbReference>
<dbReference type="InterPro" id="IPR027417">
    <property type="entry name" value="P-loop_NTPase"/>
</dbReference>
<evidence type="ECO:0000256" key="1">
    <source>
        <dbReference type="ARBA" id="ARBA00004429"/>
    </source>
</evidence>
<evidence type="ECO:0000313" key="15">
    <source>
        <dbReference type="EMBL" id="GCB95726.1"/>
    </source>
</evidence>
<feature type="domain" description="ABC transmembrane type-1" evidence="14">
    <location>
        <begin position="102"/>
        <end position="366"/>
    </location>
</feature>
<gene>
    <name evidence="15" type="ORF">SALB_08533</name>
</gene>
<dbReference type="CDD" id="cd18564">
    <property type="entry name" value="ABC_6TM_exporter_like"/>
    <property type="match status" value="1"/>
</dbReference>
<dbReference type="SMR" id="A0A401RDL9"/>
<sequence>MSRAGPRCCTRGDARGADAAGAATPSAGARERTCERWWRTTKSPPAAPASGGADAVVEAAPPVALREVFRRFWPYTRGGRPWFVVILGLVVLGPVVDAAEVWLFKILIDDVLIPRDPHLLVPVALAFLGLTLLAGALDFADDVTSTWVSERFLLALRSALFRHVEGLSLGFFERRRLGDVLSRMTGDVDAVETFLLSGIVNALAQVVRLGVFLGVLSYLSWHLTLLAVVIVPMFWCTARWFSRRVKTVARERRRRSGSISAIAEETLGNIALVQAYNRQRWEHGRFERENLGRFRAVMASARIGAVYATVVELIELVGALLVLGLGTWELIRGQLTLGGLMVFLTLLSRLYSPIRGLSGLSNTFSSASASAERIIELLDQRPQVRQRATPRTPGRCRGEIAFDDVSFRYPGATAPALVGVSFRVAPGETLALVGASGAGKTTVAKLLLRFYDPDRGTVRLDGHDLRDLSLDALRDNVAVLLQETLVLHGTVRDNIVYGRPGVGDAEIVAAARAADAHGFISQLPDGYDTVVGQRGRLLSGGQRQRLAIARAMVRDAPLLVLDEPTTGLDAESGRRILHPLRRLMRGRTTILISHDLLTVRDATRILLLDHGRVTARGTHRELLARSAAYARLYRPYETTAGPQAGGPSRGP</sequence>
<keyword evidence="4" id="KW-0997">Cell inner membrane</keyword>
<evidence type="ECO:0000256" key="4">
    <source>
        <dbReference type="ARBA" id="ARBA00022519"/>
    </source>
</evidence>
<dbReference type="PROSITE" id="PS00211">
    <property type="entry name" value="ABC_TRANSPORTER_1"/>
    <property type="match status" value="1"/>
</dbReference>
<dbReference type="InterPro" id="IPR039421">
    <property type="entry name" value="Type_1_exporter"/>
</dbReference>
<dbReference type="InterPro" id="IPR003439">
    <property type="entry name" value="ABC_transporter-like_ATP-bd"/>
</dbReference>
<dbReference type="InterPro" id="IPR017871">
    <property type="entry name" value="ABC_transporter-like_CS"/>
</dbReference>
<dbReference type="Proteomes" id="UP000288351">
    <property type="component" value="Unassembled WGS sequence"/>
</dbReference>
<keyword evidence="6" id="KW-0547">Nucleotide-binding</keyword>